<organism evidence="1 2">
    <name type="scientific">Catharanthus roseus</name>
    <name type="common">Madagascar periwinkle</name>
    <name type="synonym">Vinca rosea</name>
    <dbReference type="NCBI Taxonomy" id="4058"/>
    <lineage>
        <taxon>Eukaryota</taxon>
        <taxon>Viridiplantae</taxon>
        <taxon>Streptophyta</taxon>
        <taxon>Embryophyta</taxon>
        <taxon>Tracheophyta</taxon>
        <taxon>Spermatophyta</taxon>
        <taxon>Magnoliopsida</taxon>
        <taxon>eudicotyledons</taxon>
        <taxon>Gunneridae</taxon>
        <taxon>Pentapetalae</taxon>
        <taxon>asterids</taxon>
        <taxon>lamiids</taxon>
        <taxon>Gentianales</taxon>
        <taxon>Apocynaceae</taxon>
        <taxon>Rauvolfioideae</taxon>
        <taxon>Vinceae</taxon>
        <taxon>Catharanthinae</taxon>
        <taxon>Catharanthus</taxon>
    </lineage>
</organism>
<gene>
    <name evidence="1" type="ORF">M9H77_20526</name>
</gene>
<accession>A0ACC0AMM3</accession>
<evidence type="ECO:0000313" key="2">
    <source>
        <dbReference type="Proteomes" id="UP001060085"/>
    </source>
</evidence>
<protein>
    <submittedName>
        <fullName evidence="1">Uncharacterized protein</fullName>
    </submittedName>
</protein>
<proteinExistence type="predicted"/>
<evidence type="ECO:0000313" key="1">
    <source>
        <dbReference type="EMBL" id="KAI5661203.1"/>
    </source>
</evidence>
<keyword evidence="2" id="KW-1185">Reference proteome</keyword>
<sequence length="586" mass="64498">MAALLPTLQYVSSSSSCIRNKKLLNSTSCLSKTHLSFTLISNNSSKKLNFYVKAEKGSESSRSSPSVSVISEENEDAQKKNLHVGGELSEGIKSDEVHEHKSEFDPEVERAEKEKQQELDWKTDEDFKKFMGNPSIEAAIKLEKKRTDRRLKELDRETSDNPIVSLFNKLVRDNLSREKERLEKAEEAFKALDLNKLKSCFGFDTFFATDVRRFGDGGIFVGNLRKPIEEVIPKLERKLSEAAGTDVVIWFMEEQANEITKQACVVQPKSEIDLQFEATNLNNFWGYLSAIALCITTFGTIALTSGFFLKPDATIDDYLRNVVPLFGGFLTILGVSEITTRITAARYGVKLSPSFLVPSNWTGCLGVVNNYESLLPNKKALFDIPVARTASAYLTSLLLAVSAFIADGSFNGGDNALYIRPQFFFNNPLLSFIQYVVGPYTDDLGNVLPYAVEGVGVPVDPLAFAGLLGMVVTSLNLLPCGRLEGGRIAQAMFGRSTAALLSFATSLLLGIGGLSGSVLCLAWGLFATFFRGGEEIPAKDEITPLGDDRYAWGCVLFLICFLTLFPNVGGTFSNSFFSSPYFRGDL</sequence>
<comment type="caution">
    <text evidence="1">The sequence shown here is derived from an EMBL/GenBank/DDBJ whole genome shotgun (WGS) entry which is preliminary data.</text>
</comment>
<reference evidence="2" key="1">
    <citation type="journal article" date="2023" name="Nat. Plants">
        <title>Single-cell RNA sequencing provides a high-resolution roadmap for understanding the multicellular compartmentation of specialized metabolism.</title>
        <authorList>
            <person name="Sun S."/>
            <person name="Shen X."/>
            <person name="Li Y."/>
            <person name="Li Y."/>
            <person name="Wang S."/>
            <person name="Li R."/>
            <person name="Zhang H."/>
            <person name="Shen G."/>
            <person name="Guo B."/>
            <person name="Wei J."/>
            <person name="Xu J."/>
            <person name="St-Pierre B."/>
            <person name="Chen S."/>
            <person name="Sun C."/>
        </authorList>
    </citation>
    <scope>NUCLEOTIDE SEQUENCE [LARGE SCALE GENOMIC DNA]</scope>
</reference>
<dbReference type="EMBL" id="CM044705">
    <property type="protein sequence ID" value="KAI5661203.1"/>
    <property type="molecule type" value="Genomic_DNA"/>
</dbReference>
<dbReference type="Proteomes" id="UP001060085">
    <property type="component" value="Linkage Group LG05"/>
</dbReference>
<name>A0ACC0AMM3_CATRO</name>